<dbReference type="AlphaFoldDB" id="A0A8J3G8V1"/>
<proteinExistence type="predicted"/>
<comment type="caution">
    <text evidence="1">The sequence shown here is derived from an EMBL/GenBank/DDBJ whole genome shotgun (WGS) entry which is preliminary data.</text>
</comment>
<name>A0A8J3G8V1_9BACT</name>
<accession>A0A8J3G8V1</accession>
<evidence type="ECO:0000313" key="2">
    <source>
        <dbReference type="Proteomes" id="UP000598271"/>
    </source>
</evidence>
<dbReference type="Pfam" id="PF09912">
    <property type="entry name" value="DUF2141"/>
    <property type="match status" value="1"/>
</dbReference>
<protein>
    <recommendedName>
        <fullName evidence="3">DUF2141 domain-containing protein</fullName>
    </recommendedName>
</protein>
<evidence type="ECO:0008006" key="3">
    <source>
        <dbReference type="Google" id="ProtNLM"/>
    </source>
</evidence>
<keyword evidence="2" id="KW-1185">Reference proteome</keyword>
<dbReference type="Proteomes" id="UP000598271">
    <property type="component" value="Unassembled WGS sequence"/>
</dbReference>
<gene>
    <name evidence="1" type="ORF">GCM10007390_09480</name>
</gene>
<evidence type="ECO:0000313" key="1">
    <source>
        <dbReference type="EMBL" id="GHB58114.1"/>
    </source>
</evidence>
<reference evidence="1 2" key="1">
    <citation type="journal article" date="2014" name="Int. J. Syst. Evol. Microbiol.">
        <title>Complete genome sequence of Corynebacterium casei LMG S-19264T (=DSM 44701T), isolated from a smear-ripened cheese.</title>
        <authorList>
            <consortium name="US DOE Joint Genome Institute (JGI-PGF)"/>
            <person name="Walter F."/>
            <person name="Albersmeier A."/>
            <person name="Kalinowski J."/>
            <person name="Ruckert C."/>
        </authorList>
    </citation>
    <scope>NUCLEOTIDE SEQUENCE [LARGE SCALE GENOMIC DNA]</scope>
    <source>
        <strain evidence="1 2">KCTC 12866</strain>
    </source>
</reference>
<organism evidence="1 2">
    <name type="scientific">Persicitalea jodogahamensis</name>
    <dbReference type="NCBI Taxonomy" id="402147"/>
    <lineage>
        <taxon>Bacteria</taxon>
        <taxon>Pseudomonadati</taxon>
        <taxon>Bacteroidota</taxon>
        <taxon>Cytophagia</taxon>
        <taxon>Cytophagales</taxon>
        <taxon>Spirosomataceae</taxon>
        <taxon>Persicitalea</taxon>
    </lineage>
</organism>
<dbReference type="EMBL" id="BMXF01000001">
    <property type="protein sequence ID" value="GHB58114.1"/>
    <property type="molecule type" value="Genomic_DNA"/>
</dbReference>
<dbReference type="InterPro" id="IPR018673">
    <property type="entry name" value="DUF2141"/>
</dbReference>
<sequence length="129" mass="14094">MLMASVEMAPAQLSVEITKLTQSGGTLRVALYKPGAKFGKTTPDFYKNIAINQPGNQVVSFEVPPGTYAVAVYHDLNDNNKMDRNLIGYPKEPFGFSNNYRPTVAAPDFEDCAFQLTEKGATISISLID</sequence>